<proteinExistence type="predicted"/>
<protein>
    <submittedName>
        <fullName evidence="1">Carboxypeptidase-like regulatory domain-containing protein</fullName>
    </submittedName>
</protein>
<sequence>MPGFSVPNPCPQSWATMTPTAAGRFCGQCQHEVVDFSALSEAEVHTWLAQPGVGTVCGLFRAGQFAPPVPAGAVAMAAPRWRRWLLTGLALLSLKPLLTSCQNAQTNAATAATGATEQADELATAPQGQVTIRGRVLDDSTGLAVAGAEIFIADTPYGAVADEQGNFSFTMKKQWEAVQNGLVSLRVSGSPFVFVPQTLSVAVNPAPAPLLVRLQSVPGRGQIMGKVVGHEPPQKPPL</sequence>
<dbReference type="GO" id="GO:0004180">
    <property type="term" value="F:carboxypeptidase activity"/>
    <property type="evidence" value="ECO:0007669"/>
    <property type="project" value="UniProtKB-KW"/>
</dbReference>
<dbReference type="EMBL" id="JABKAU010000025">
    <property type="protein sequence ID" value="NVO32209.1"/>
    <property type="molecule type" value="Genomic_DNA"/>
</dbReference>
<dbReference type="SUPFAM" id="SSF49464">
    <property type="entry name" value="Carboxypeptidase regulatory domain-like"/>
    <property type="match status" value="1"/>
</dbReference>
<keyword evidence="1" id="KW-0645">Protease</keyword>
<dbReference type="AlphaFoldDB" id="A0A7Y7PQX8"/>
<keyword evidence="1" id="KW-0121">Carboxypeptidase</keyword>
<keyword evidence="2" id="KW-1185">Reference proteome</keyword>
<name>A0A7Y7PQX8_9BACT</name>
<evidence type="ECO:0000313" key="2">
    <source>
        <dbReference type="Proteomes" id="UP000565521"/>
    </source>
</evidence>
<dbReference type="Proteomes" id="UP000565521">
    <property type="component" value="Unassembled WGS sequence"/>
</dbReference>
<dbReference type="InterPro" id="IPR008969">
    <property type="entry name" value="CarboxyPept-like_regulatory"/>
</dbReference>
<reference evidence="1 2" key="1">
    <citation type="submission" date="2020-05" db="EMBL/GenBank/DDBJ databases">
        <title>Hymenobacter terrestris sp. nov. and Hymenobacter lapidiphilus sp. nov., isolated from regoliths in Antarctica.</title>
        <authorList>
            <person name="Sedlacek I."/>
            <person name="Pantucek R."/>
            <person name="Zeman M."/>
            <person name="Holochova P."/>
            <person name="Kralova S."/>
            <person name="Stankova E."/>
            <person name="Sedo O."/>
            <person name="Micenkova L."/>
            <person name="Svec P."/>
            <person name="Gupta V."/>
            <person name="Sood U."/>
            <person name="Korpole U.S."/>
            <person name="Lal R."/>
        </authorList>
    </citation>
    <scope>NUCLEOTIDE SEQUENCE [LARGE SCALE GENOMIC DNA]</scope>
    <source>
        <strain evidence="1 2">P5342</strain>
    </source>
</reference>
<organism evidence="1 2">
    <name type="scientific">Hymenobacter lapidiphilus</name>
    <dbReference type="NCBI Taxonomy" id="2608003"/>
    <lineage>
        <taxon>Bacteria</taxon>
        <taxon>Pseudomonadati</taxon>
        <taxon>Bacteroidota</taxon>
        <taxon>Cytophagia</taxon>
        <taxon>Cytophagales</taxon>
        <taxon>Hymenobacteraceae</taxon>
        <taxon>Hymenobacter</taxon>
    </lineage>
</organism>
<dbReference type="RefSeq" id="WP_176909091.1">
    <property type="nucleotide sequence ID" value="NZ_JABKAU010000025.1"/>
</dbReference>
<evidence type="ECO:0000313" key="1">
    <source>
        <dbReference type="EMBL" id="NVO32209.1"/>
    </source>
</evidence>
<dbReference type="Gene3D" id="2.60.40.1120">
    <property type="entry name" value="Carboxypeptidase-like, regulatory domain"/>
    <property type="match status" value="1"/>
</dbReference>
<keyword evidence="1" id="KW-0378">Hydrolase</keyword>
<comment type="caution">
    <text evidence="1">The sequence shown here is derived from an EMBL/GenBank/DDBJ whole genome shotgun (WGS) entry which is preliminary data.</text>
</comment>
<accession>A0A7Y7PQX8</accession>
<gene>
    <name evidence="1" type="ORF">HW554_13380</name>
</gene>